<dbReference type="Proteomes" id="UP000037035">
    <property type="component" value="Unassembled WGS sequence"/>
</dbReference>
<protein>
    <submittedName>
        <fullName evidence="1">Uncharacterized protein</fullName>
    </submittedName>
</protein>
<evidence type="ECO:0000313" key="2">
    <source>
        <dbReference type="Proteomes" id="UP000037035"/>
    </source>
</evidence>
<proteinExistence type="predicted"/>
<gene>
    <name evidence="1" type="ORF">VP01_3461g1</name>
</gene>
<name>A0A0L6UW20_9BASI</name>
<dbReference type="AlphaFoldDB" id="A0A0L6UW20"/>
<organism evidence="1 2">
    <name type="scientific">Puccinia sorghi</name>
    <dbReference type="NCBI Taxonomy" id="27349"/>
    <lineage>
        <taxon>Eukaryota</taxon>
        <taxon>Fungi</taxon>
        <taxon>Dikarya</taxon>
        <taxon>Basidiomycota</taxon>
        <taxon>Pucciniomycotina</taxon>
        <taxon>Pucciniomycetes</taxon>
        <taxon>Pucciniales</taxon>
        <taxon>Pucciniaceae</taxon>
        <taxon>Puccinia</taxon>
    </lineage>
</organism>
<keyword evidence="2" id="KW-1185">Reference proteome</keyword>
<dbReference type="EMBL" id="LAVV01008459">
    <property type="protein sequence ID" value="KNZ52746.1"/>
    <property type="molecule type" value="Genomic_DNA"/>
</dbReference>
<evidence type="ECO:0000313" key="1">
    <source>
        <dbReference type="EMBL" id="KNZ52746.1"/>
    </source>
</evidence>
<accession>A0A0L6UW20</accession>
<dbReference type="OrthoDB" id="2505141at2759"/>
<dbReference type="VEuPathDB" id="FungiDB:VP01_3461g1"/>
<feature type="non-terminal residue" evidence="1">
    <location>
        <position position="1"/>
    </location>
</feature>
<reference evidence="1 2" key="1">
    <citation type="submission" date="2015-08" db="EMBL/GenBank/DDBJ databases">
        <title>Next Generation Sequencing and Analysis of the Genome of Puccinia sorghi L Schw, the Causal Agent of Maize Common Rust.</title>
        <authorList>
            <person name="Rochi L."/>
            <person name="Burguener G."/>
            <person name="Darino M."/>
            <person name="Turjanski A."/>
            <person name="Kreff E."/>
            <person name="Dieguez M.J."/>
            <person name="Sacco F."/>
        </authorList>
    </citation>
    <scope>NUCLEOTIDE SEQUENCE [LARGE SCALE GENOMIC DNA]</scope>
    <source>
        <strain evidence="1 2">RO10H11247</strain>
    </source>
</reference>
<comment type="caution">
    <text evidence="1">The sequence shown here is derived from an EMBL/GenBank/DDBJ whole genome shotgun (WGS) entry which is preliminary data.</text>
</comment>
<sequence>VIVQGDQGLKPHYTKPASLFVIQDFHNWLEWFLNLPQVEAWISGCPENFKIYFQTQNNMLLSTSSHLQLAFTLFVDWYNLLMNRLLGKQHSMEPCFTYLATLIPSPKQPDMITIMNSLRLLFDKLLELNNRIRVKTHQFPNGRKVTIKLAVLIGDVVALVSLQKLELFDNNLKLKGPRPFKRIEFDGLNLTFYHIGVLQHHFGSFWYFDDQKLTKRKLSNSQEPREHPFWTSAKKTQLLQSFSEVVVPTGVSKLTKVFGYANNGKVKDSEWHNLFSIYLPLTFLDLILDSVNFEEQLHENRVLIDNTCLLVHCTNVFSLKTISEEDCECFERNYKLYSKTSLLCFPGLKVLPNHHFALHIPAQLQWWGPLSAMSEFPGERFIFMLQKFKTNSSEQNNGTVMKKFCKLQQLIAQQRSKEADIKTTPNFQMAQNGFIIGTTDYEELLSLCRQTKPELQSCNEFSNSVTDDVLSSYSTSRTSFTLGDGKKVAKKGPNNIIEYIRHGIKFYGKLVDICQVISGWDGVPFKIVRYKNFISVTQVDNVWVQLGFVHKRNPPSSQSTSLLDQWPTNFFLLGLFGAGASHSCCAP</sequence>